<dbReference type="OrthoDB" id="9815663at2"/>
<evidence type="ECO:0000256" key="2">
    <source>
        <dbReference type="ARBA" id="ARBA00006962"/>
    </source>
</evidence>
<dbReference type="GO" id="GO:0009247">
    <property type="term" value="P:glycolipid biosynthetic process"/>
    <property type="evidence" value="ECO:0007669"/>
    <property type="project" value="InterPro"/>
</dbReference>
<organism evidence="7 8">
    <name type="scientific">Evtepia gabavorous</name>
    <dbReference type="NCBI Taxonomy" id="2211183"/>
    <lineage>
        <taxon>Bacteria</taxon>
        <taxon>Bacillati</taxon>
        <taxon>Bacillota</taxon>
        <taxon>Clostridia</taxon>
        <taxon>Eubacteriales</taxon>
        <taxon>Evtepia</taxon>
    </lineage>
</organism>
<evidence type="ECO:0000259" key="5">
    <source>
        <dbReference type="Pfam" id="PF04101"/>
    </source>
</evidence>
<dbReference type="GO" id="GO:0016020">
    <property type="term" value="C:membrane"/>
    <property type="evidence" value="ECO:0007669"/>
    <property type="project" value="UniProtKB-SubCell"/>
</dbReference>
<name>A0A3E2B6Y5_9FIRM</name>
<comment type="subcellular location">
    <subcellularLocation>
        <location evidence="1">Membrane</location>
    </subcellularLocation>
</comment>
<accession>A0A3E2B6Y5</accession>
<dbReference type="GO" id="GO:0016758">
    <property type="term" value="F:hexosyltransferase activity"/>
    <property type="evidence" value="ECO:0007669"/>
    <property type="project" value="InterPro"/>
</dbReference>
<evidence type="ECO:0000256" key="1">
    <source>
        <dbReference type="ARBA" id="ARBA00004370"/>
    </source>
</evidence>
<feature type="domain" description="Diacylglycerol glucosyltransferase N-terminal" evidence="6">
    <location>
        <begin position="29"/>
        <end position="189"/>
    </location>
</feature>
<comment type="similarity">
    <text evidence="2">Belongs to the glycosyltransferase 28 family.</text>
</comment>
<evidence type="ECO:0000256" key="3">
    <source>
        <dbReference type="ARBA" id="ARBA00022676"/>
    </source>
</evidence>
<keyword evidence="8" id="KW-1185">Reference proteome</keyword>
<sequence>MPGKPGYKTPEGGKRMHVLIFTGQFGMGHIAAAQAVQEEILRQEPTASVTVLDIVEDCFPQLHRLVYGCFDFTVNYCSGVYNMLNRMAGRYRCTPMKRTMVQKLDQLLYESQADLVISTLPLSSQYISAYKRTTGSTLPLYTYITDLDAHSEWIAPGTDCYFVGDESTRLQLLRRGIPAERVVVSGIPVRQAFQFQFHASSSPKEVLVMGGGLGLIPRAEELLSALDAASDLHVTVITGQNESLRRELTKSYPSFEVIGFTQKVAQYMARADLLLTKAGGITTFEAIHTGTPMCLLRPFLMQEEANAAYIEQQGFGKVLWDKGKEASEVLSLLRDPEALEDMKQRMAVALRSLDQTTPLDRFAETRRAVC</sequence>
<dbReference type="Pfam" id="PF06925">
    <property type="entry name" value="MGDG_synth"/>
    <property type="match status" value="1"/>
</dbReference>
<dbReference type="Pfam" id="PF04101">
    <property type="entry name" value="Glyco_tran_28_C"/>
    <property type="match status" value="1"/>
</dbReference>
<comment type="caution">
    <text evidence="7">The sequence shown here is derived from an EMBL/GenBank/DDBJ whole genome shotgun (WGS) entry which is preliminary data.</text>
</comment>
<evidence type="ECO:0000313" key="7">
    <source>
        <dbReference type="EMBL" id="RFT07803.1"/>
    </source>
</evidence>
<evidence type="ECO:0000256" key="4">
    <source>
        <dbReference type="ARBA" id="ARBA00022679"/>
    </source>
</evidence>
<dbReference type="EMBL" id="QQRQ01000001">
    <property type="protein sequence ID" value="RFT07803.1"/>
    <property type="molecule type" value="Genomic_DNA"/>
</dbReference>
<evidence type="ECO:0008006" key="9">
    <source>
        <dbReference type="Google" id="ProtNLM"/>
    </source>
</evidence>
<dbReference type="Proteomes" id="UP000260649">
    <property type="component" value="Unassembled WGS sequence"/>
</dbReference>
<dbReference type="PANTHER" id="PTHR43025:SF3">
    <property type="entry name" value="MONOGALACTOSYLDIACYLGLYCEROL SYNTHASE 1, CHLOROPLASTIC"/>
    <property type="match status" value="1"/>
</dbReference>
<dbReference type="InterPro" id="IPR009695">
    <property type="entry name" value="Diacylglyc_glucosyltr_N"/>
</dbReference>
<keyword evidence="3" id="KW-0328">Glycosyltransferase</keyword>
<dbReference type="PANTHER" id="PTHR43025">
    <property type="entry name" value="MONOGALACTOSYLDIACYLGLYCEROL SYNTHASE"/>
    <property type="match status" value="1"/>
</dbReference>
<dbReference type="AlphaFoldDB" id="A0A3E2B6Y5"/>
<dbReference type="InterPro" id="IPR007235">
    <property type="entry name" value="Glyco_trans_28_C"/>
</dbReference>
<gene>
    <name evidence="7" type="ORF">DV520_01355</name>
</gene>
<evidence type="ECO:0000259" key="6">
    <source>
        <dbReference type="Pfam" id="PF06925"/>
    </source>
</evidence>
<evidence type="ECO:0000313" key="8">
    <source>
        <dbReference type="Proteomes" id="UP000260649"/>
    </source>
</evidence>
<protein>
    <recommendedName>
        <fullName evidence="9">Glycosyltransferase</fullName>
    </recommendedName>
</protein>
<reference evidence="7 8" key="1">
    <citation type="submission" date="2018-07" db="EMBL/GenBank/DDBJ databases">
        <title>GABA Modulating Bacteria of the Human Gut Microbiota.</title>
        <authorList>
            <person name="Strandwitz P."/>
            <person name="Kim K.H."/>
            <person name="Terekhova D."/>
            <person name="Liu J.K."/>
            <person name="Sharma A."/>
            <person name="Levering J."/>
            <person name="Mcdonald D."/>
            <person name="Dietrich D."/>
            <person name="Ramadhar T.R."/>
            <person name="Lekbua A."/>
            <person name="Mroue N."/>
            <person name="Liston C."/>
            <person name="Stewart E.J."/>
            <person name="Dubin M.J."/>
            <person name="Zengler K."/>
            <person name="Knight R."/>
            <person name="Gilbert J.A."/>
            <person name="Clardy J."/>
            <person name="Lewis K."/>
        </authorList>
    </citation>
    <scope>NUCLEOTIDE SEQUENCE [LARGE SCALE GENOMIC DNA]</scope>
    <source>
        <strain evidence="7 8">KLE1738</strain>
    </source>
</reference>
<keyword evidence="4" id="KW-0808">Transferase</keyword>
<dbReference type="InterPro" id="IPR050519">
    <property type="entry name" value="Glycosyltransf_28_UgtP"/>
</dbReference>
<proteinExistence type="inferred from homology"/>
<feature type="domain" description="Glycosyl transferase family 28 C-terminal" evidence="5">
    <location>
        <begin position="206"/>
        <end position="334"/>
    </location>
</feature>
<dbReference type="SUPFAM" id="SSF53756">
    <property type="entry name" value="UDP-Glycosyltransferase/glycogen phosphorylase"/>
    <property type="match status" value="1"/>
</dbReference>
<dbReference type="Gene3D" id="3.40.50.2000">
    <property type="entry name" value="Glycogen Phosphorylase B"/>
    <property type="match status" value="1"/>
</dbReference>